<comment type="subcellular location">
    <subcellularLocation>
        <location evidence="1">Membrane</location>
        <topology evidence="1">Multi-pass membrane protein</topology>
    </subcellularLocation>
</comment>
<dbReference type="PROSITE" id="PS50267">
    <property type="entry name" value="NA_NEUROTRAN_SYMP_3"/>
    <property type="match status" value="1"/>
</dbReference>
<keyword evidence="6" id="KW-0769">Symport</keyword>
<feature type="transmembrane region" description="Helical" evidence="7">
    <location>
        <begin position="87"/>
        <end position="113"/>
    </location>
</feature>
<feature type="transmembrane region" description="Helical" evidence="7">
    <location>
        <begin position="220"/>
        <end position="241"/>
    </location>
</feature>
<keyword evidence="2 6" id="KW-0813">Transport</keyword>
<dbReference type="InterPro" id="IPR047218">
    <property type="entry name" value="YocR/YhdH-like"/>
</dbReference>
<keyword evidence="3 6" id="KW-0812">Transmembrane</keyword>
<feature type="transmembrane region" description="Helical" evidence="7">
    <location>
        <begin position="147"/>
        <end position="163"/>
    </location>
</feature>
<dbReference type="CDD" id="cd10336">
    <property type="entry name" value="SLC6sbd_Tyt1-Like"/>
    <property type="match status" value="1"/>
</dbReference>
<accession>R1AWK5</accession>
<proteinExistence type="inferred from homology"/>
<evidence type="ECO:0000256" key="6">
    <source>
        <dbReference type="RuleBase" id="RU003732"/>
    </source>
</evidence>
<dbReference type="SUPFAM" id="SSF161070">
    <property type="entry name" value="SNF-like"/>
    <property type="match status" value="1"/>
</dbReference>
<feature type="transmembrane region" description="Helical" evidence="7">
    <location>
        <begin position="253"/>
        <end position="279"/>
    </location>
</feature>
<dbReference type="EMBL" id="ARZA01000048">
    <property type="protein sequence ID" value="EOD01558.1"/>
    <property type="molecule type" value="Genomic_DNA"/>
</dbReference>
<dbReference type="STRING" id="1304284.L21TH_0361"/>
<gene>
    <name evidence="8" type="ORF">L21TH_0361</name>
</gene>
<evidence type="ECO:0000256" key="5">
    <source>
        <dbReference type="ARBA" id="ARBA00023136"/>
    </source>
</evidence>
<dbReference type="InterPro" id="IPR000175">
    <property type="entry name" value="Na/ntran_symport"/>
</dbReference>
<dbReference type="eggNOG" id="COG0733">
    <property type="taxonomic scope" value="Bacteria"/>
</dbReference>
<evidence type="ECO:0000256" key="2">
    <source>
        <dbReference type="ARBA" id="ARBA00022448"/>
    </source>
</evidence>
<keyword evidence="5 7" id="KW-0472">Membrane</keyword>
<dbReference type="NCBIfam" id="NF037979">
    <property type="entry name" value="Na_transp"/>
    <property type="match status" value="1"/>
</dbReference>
<keyword evidence="4 7" id="KW-1133">Transmembrane helix</keyword>
<dbReference type="PATRIC" id="fig|1304284.3.peg.356"/>
<dbReference type="PRINTS" id="PR00176">
    <property type="entry name" value="NANEUSMPORT"/>
</dbReference>
<comment type="caution">
    <text evidence="8">The sequence shown here is derived from an EMBL/GenBank/DDBJ whole genome shotgun (WGS) entry which is preliminary data.</text>
</comment>
<feature type="transmembrane region" description="Helical" evidence="7">
    <location>
        <begin position="344"/>
        <end position="366"/>
    </location>
</feature>
<feature type="transmembrane region" description="Helical" evidence="7">
    <location>
        <begin position="307"/>
        <end position="332"/>
    </location>
</feature>
<dbReference type="GO" id="GO:0016020">
    <property type="term" value="C:membrane"/>
    <property type="evidence" value="ECO:0007669"/>
    <property type="project" value="UniProtKB-SubCell"/>
</dbReference>
<dbReference type="GO" id="GO:0015293">
    <property type="term" value="F:symporter activity"/>
    <property type="evidence" value="ECO:0007669"/>
    <property type="project" value="UniProtKB-KW"/>
</dbReference>
<feature type="transmembrane region" description="Helical" evidence="7">
    <location>
        <begin position="12"/>
        <end position="30"/>
    </location>
</feature>
<evidence type="ECO:0000313" key="9">
    <source>
        <dbReference type="Proteomes" id="UP000013378"/>
    </source>
</evidence>
<feature type="transmembrane region" description="Helical" evidence="7">
    <location>
        <begin position="386"/>
        <end position="405"/>
    </location>
</feature>
<sequence length="455" mass="48729">MVLIERDSFASKLGIIAAAAGSAIGLGNIWKFPYIVGENGGGAFLIVYLFCIAIIGLPVMLSEFLIGRKAQKNAIGAFKSIKPGSPWYLTGIAGVASAFIILSFYSVVAGWVFSYISRSVTGTLIKVAPDQLGGYFDGLISGVVEPIFWQFIVMFLTAFIIVRGIKEGIEKYSKILMPILLGLLVVLMIRSVTLEGASKGLEFLFKPDFSSLKATGVLEALGHAFFSLSLGMGTMITYGSYIKKDENLGTTALQVTIADTAIALMAGIVIFPAVFAYGFPTDSGPSLIFITLPAVFQSMPLGGFFQALFFILVGIASLTSTISILEVVVAFFTEEFNIPRKKATILIAGIIFIIGIPSALSFGALSEFKIFGKTYFDIFDFTASNVLLPLGGLLISLFVGWAWGIKQALKEATNEGTVRLPLSGAYGFITKYLAPVGISIILLYATGILSRIIEL</sequence>
<feature type="transmembrane region" description="Helical" evidence="7">
    <location>
        <begin position="42"/>
        <end position="66"/>
    </location>
</feature>
<feature type="transmembrane region" description="Helical" evidence="7">
    <location>
        <begin position="175"/>
        <end position="193"/>
    </location>
</feature>
<feature type="transmembrane region" description="Helical" evidence="7">
    <location>
        <begin position="432"/>
        <end position="453"/>
    </location>
</feature>
<dbReference type="InterPro" id="IPR037272">
    <property type="entry name" value="SNS_sf"/>
</dbReference>
<dbReference type="PROSITE" id="PS00610">
    <property type="entry name" value="NA_NEUROTRAN_SYMP_1"/>
    <property type="match status" value="1"/>
</dbReference>
<comment type="similarity">
    <text evidence="6">Belongs to the sodium:neurotransmitter symporter (SNF) (TC 2.A.22) family.</text>
</comment>
<evidence type="ECO:0000256" key="3">
    <source>
        <dbReference type="ARBA" id="ARBA00022692"/>
    </source>
</evidence>
<keyword evidence="9" id="KW-1185">Reference proteome</keyword>
<dbReference type="Proteomes" id="UP000013378">
    <property type="component" value="Unassembled WGS sequence"/>
</dbReference>
<dbReference type="AlphaFoldDB" id="R1AWK5"/>
<name>R1AWK5_9FIRM</name>
<organism evidence="8 9">
    <name type="scientific">Caldisalinibacter kiritimatiensis</name>
    <dbReference type="NCBI Taxonomy" id="1304284"/>
    <lineage>
        <taxon>Bacteria</taxon>
        <taxon>Bacillati</taxon>
        <taxon>Bacillota</taxon>
        <taxon>Tissierellia</taxon>
        <taxon>Tissierellales</taxon>
        <taxon>Thermohalobacteraceae</taxon>
        <taxon>Caldisalinibacter</taxon>
    </lineage>
</organism>
<dbReference type="PANTHER" id="PTHR42948">
    <property type="entry name" value="TRANSPORTER"/>
    <property type="match status" value="1"/>
</dbReference>
<protein>
    <recommendedName>
        <fullName evidence="6">Transporter</fullName>
    </recommendedName>
</protein>
<evidence type="ECO:0000256" key="1">
    <source>
        <dbReference type="ARBA" id="ARBA00004141"/>
    </source>
</evidence>
<dbReference type="RefSeq" id="WP_006307574.1">
    <property type="nucleotide sequence ID" value="NZ_ARZA01000048.1"/>
</dbReference>
<reference evidence="8 9" key="1">
    <citation type="journal article" date="2015" name="Geomicrobiol. J.">
        <title>Caldisalinibacter kiritimatiensis gen. nov., sp. nov., a moderately thermohalophilic thiosulfate-reducing bacterium from a hypersaline microbial mat.</title>
        <authorList>
            <person name="Ben Hania W."/>
            <person name="Joseph M."/>
            <person name="Fiebig A."/>
            <person name="Bunk B."/>
            <person name="Klenk H.-P."/>
            <person name="Fardeau M.-L."/>
            <person name="Spring S."/>
        </authorList>
    </citation>
    <scope>NUCLEOTIDE SEQUENCE [LARGE SCALE GENOMIC DNA]</scope>
    <source>
        <strain evidence="8 9">L21-TH-D2</strain>
    </source>
</reference>
<dbReference type="PANTHER" id="PTHR42948:SF1">
    <property type="entry name" value="TRANSPORTER"/>
    <property type="match status" value="1"/>
</dbReference>
<evidence type="ECO:0000313" key="8">
    <source>
        <dbReference type="EMBL" id="EOD01558.1"/>
    </source>
</evidence>
<evidence type="ECO:0000256" key="7">
    <source>
        <dbReference type="SAM" id="Phobius"/>
    </source>
</evidence>
<evidence type="ECO:0000256" key="4">
    <source>
        <dbReference type="ARBA" id="ARBA00022989"/>
    </source>
</evidence>
<dbReference type="Pfam" id="PF00209">
    <property type="entry name" value="SNF"/>
    <property type="match status" value="2"/>
</dbReference>